<dbReference type="FunFam" id="3.40.50.720:FF:000084">
    <property type="entry name" value="Short-chain dehydrogenase reductase"/>
    <property type="match status" value="1"/>
</dbReference>
<evidence type="ECO:0000256" key="2">
    <source>
        <dbReference type="ARBA" id="ARBA00023002"/>
    </source>
</evidence>
<dbReference type="InterPro" id="IPR002347">
    <property type="entry name" value="SDR_fam"/>
</dbReference>
<dbReference type="InterPro" id="IPR036291">
    <property type="entry name" value="NAD(P)-bd_dom_sf"/>
</dbReference>
<keyword evidence="2" id="KW-0560">Oxidoreductase</keyword>
<evidence type="ECO:0000313" key="3">
    <source>
        <dbReference type="EMBL" id="SHM74937.1"/>
    </source>
</evidence>
<evidence type="ECO:0000256" key="1">
    <source>
        <dbReference type="ARBA" id="ARBA00006484"/>
    </source>
</evidence>
<dbReference type="CDD" id="cd05233">
    <property type="entry name" value="SDR_c"/>
    <property type="match status" value="1"/>
</dbReference>
<proteinExistence type="inferred from homology"/>
<dbReference type="Gene3D" id="3.40.50.720">
    <property type="entry name" value="NAD(P)-binding Rossmann-like Domain"/>
    <property type="match status" value="1"/>
</dbReference>
<dbReference type="AlphaFoldDB" id="A0A1M7LAC2"/>
<dbReference type="RefSeq" id="WP_073086458.1">
    <property type="nucleotide sequence ID" value="NZ_FRBL01000010.1"/>
</dbReference>
<evidence type="ECO:0000313" key="4">
    <source>
        <dbReference type="Proteomes" id="UP000184420"/>
    </source>
</evidence>
<protein>
    <submittedName>
        <fullName evidence="3">NAD(P)-dependent dehydrogenase, short-chain alcohol dehydrogenase family</fullName>
    </submittedName>
</protein>
<organism evidence="3 4">
    <name type="scientific">Chitinophaga jiangningensis</name>
    <dbReference type="NCBI Taxonomy" id="1419482"/>
    <lineage>
        <taxon>Bacteria</taxon>
        <taxon>Pseudomonadati</taxon>
        <taxon>Bacteroidota</taxon>
        <taxon>Chitinophagia</taxon>
        <taxon>Chitinophagales</taxon>
        <taxon>Chitinophagaceae</taxon>
        <taxon>Chitinophaga</taxon>
    </lineage>
</organism>
<gene>
    <name evidence="3" type="ORF">SAMN05444266_110220</name>
</gene>
<name>A0A1M7LAC2_9BACT</name>
<dbReference type="Pfam" id="PF13561">
    <property type="entry name" value="adh_short_C2"/>
    <property type="match status" value="1"/>
</dbReference>
<dbReference type="InterPro" id="IPR020904">
    <property type="entry name" value="Sc_DH/Rdtase_CS"/>
</dbReference>
<keyword evidence="4" id="KW-1185">Reference proteome</keyword>
<dbReference type="PROSITE" id="PS00061">
    <property type="entry name" value="ADH_SHORT"/>
    <property type="match status" value="1"/>
</dbReference>
<comment type="similarity">
    <text evidence="1">Belongs to the short-chain dehydrogenases/reductases (SDR) family.</text>
</comment>
<dbReference type="OrthoDB" id="597477at2"/>
<dbReference type="EMBL" id="FRBL01000010">
    <property type="protein sequence ID" value="SHM74937.1"/>
    <property type="molecule type" value="Genomic_DNA"/>
</dbReference>
<reference evidence="3 4" key="1">
    <citation type="submission" date="2016-11" db="EMBL/GenBank/DDBJ databases">
        <authorList>
            <person name="Jaros S."/>
            <person name="Januszkiewicz K."/>
            <person name="Wedrychowicz H."/>
        </authorList>
    </citation>
    <scope>NUCLEOTIDE SEQUENCE [LARGE SCALE GENOMIC DNA]</scope>
    <source>
        <strain evidence="3 4">DSM 27406</strain>
    </source>
</reference>
<sequence>MLHNKIILLTGGSAGIGRACAQAYAANGATVCIADKQSAAEALPGHGHLFIRCDVSNEAEVKTAIAQVIATHGRLDAIHNNAGITHPSRPLHETTDDEWDLLFKVNLKSILYTVRHGIQHLIETKGCLLNTSSMVGDIGQDNHAAYVATKGGVNALTKAMALDYAPLGVRVNAISPAAIKTEALEAWSKAQPGHEKIQQYLDHLHPLGKMPEGDVIADTAVFLLSNAARFITGCIMPVSGGAELGYRTIL</sequence>
<dbReference type="SUPFAM" id="SSF51735">
    <property type="entry name" value="NAD(P)-binding Rossmann-fold domains"/>
    <property type="match status" value="1"/>
</dbReference>
<accession>A0A1M7LAC2</accession>
<dbReference type="PANTHER" id="PTHR24321:SF11">
    <property type="entry name" value="BLR0893 PROTEIN"/>
    <property type="match status" value="1"/>
</dbReference>
<dbReference type="PRINTS" id="PR00081">
    <property type="entry name" value="GDHRDH"/>
</dbReference>
<dbReference type="STRING" id="1419482.SAMN05444266_110220"/>
<dbReference type="GO" id="GO:0016491">
    <property type="term" value="F:oxidoreductase activity"/>
    <property type="evidence" value="ECO:0007669"/>
    <property type="project" value="UniProtKB-KW"/>
</dbReference>
<dbReference type="PANTHER" id="PTHR24321">
    <property type="entry name" value="DEHYDROGENASES, SHORT CHAIN"/>
    <property type="match status" value="1"/>
</dbReference>
<dbReference type="Proteomes" id="UP000184420">
    <property type="component" value="Unassembled WGS sequence"/>
</dbReference>
<dbReference type="PRINTS" id="PR00080">
    <property type="entry name" value="SDRFAMILY"/>
</dbReference>